<keyword evidence="1 7" id="KW-1003">Cell membrane</keyword>
<keyword evidence="3 7" id="KW-0812">Transmembrane</keyword>
<dbReference type="Gene3D" id="1.10.3680.10">
    <property type="entry name" value="TerB-like"/>
    <property type="match status" value="1"/>
</dbReference>
<protein>
    <recommendedName>
        <fullName evidence="7">Co-chaperone protein DjlA</fullName>
    </recommendedName>
</protein>
<keyword evidence="5 7" id="KW-0472">Membrane</keyword>
<dbReference type="RefSeq" id="WP_124210279.1">
    <property type="nucleotide sequence ID" value="NZ_CP016615.1"/>
</dbReference>
<comment type="caution">
    <text evidence="11">The sequence shown here is derived from an EMBL/GenBank/DDBJ whole genome shotgun (WGS) entry which is preliminary data.</text>
</comment>
<reference evidence="11 12" key="1">
    <citation type="submission" date="2018-11" db="EMBL/GenBank/DDBJ databases">
        <title>Genomic Encyclopedia of Type Strains, Phase IV (KMG-IV): sequencing the most valuable type-strain genomes for metagenomic binning, comparative biology and taxonomic classification.</title>
        <authorList>
            <person name="Goeker M."/>
        </authorList>
    </citation>
    <scope>NUCLEOTIDE SEQUENCE [LARGE SCALE GENOMIC DNA]</scope>
    <source>
        <strain evidence="11 12">DSM 27238</strain>
    </source>
</reference>
<feature type="compositionally biased region" description="Low complexity" evidence="8">
    <location>
        <begin position="196"/>
        <end position="215"/>
    </location>
</feature>
<dbReference type="AlphaFoldDB" id="A0A3N4WKQ2"/>
<proteinExistence type="inferred from homology"/>
<dbReference type="InterPro" id="IPR023749">
    <property type="entry name" value="DjlA"/>
</dbReference>
<evidence type="ECO:0000256" key="3">
    <source>
        <dbReference type="ARBA" id="ARBA00022692"/>
    </source>
</evidence>
<dbReference type="InterPro" id="IPR001623">
    <property type="entry name" value="DnaJ_domain"/>
</dbReference>
<evidence type="ECO:0000256" key="6">
    <source>
        <dbReference type="ARBA" id="ARBA00023186"/>
    </source>
</evidence>
<feature type="topological domain" description="Periplasmic" evidence="7">
    <location>
        <begin position="1"/>
        <end position="6"/>
    </location>
</feature>
<dbReference type="HAMAP" id="MF_01153">
    <property type="entry name" value="DjlA"/>
    <property type="match status" value="1"/>
</dbReference>
<evidence type="ECO:0000256" key="8">
    <source>
        <dbReference type="SAM" id="MobiDB-lite"/>
    </source>
</evidence>
<comment type="subunit">
    <text evidence="7">Homodimer.</text>
</comment>
<dbReference type="SMART" id="SM00271">
    <property type="entry name" value="DnaJ"/>
    <property type="match status" value="1"/>
</dbReference>
<dbReference type="NCBIfam" id="NF006948">
    <property type="entry name" value="PRK09430.1"/>
    <property type="match status" value="1"/>
</dbReference>
<accession>A0A3N4WKQ2</accession>
<keyword evidence="2 7" id="KW-0997">Cell inner membrane</keyword>
<evidence type="ECO:0000256" key="2">
    <source>
        <dbReference type="ARBA" id="ARBA00022519"/>
    </source>
</evidence>
<dbReference type="SUPFAM" id="SSF46565">
    <property type="entry name" value="Chaperone J-domain"/>
    <property type="match status" value="1"/>
</dbReference>
<sequence>MQFVGKLLGFFLGYKFLGGFFGGLLGLAIGHWADKKLYELGSVSSSVFGKALTRQSLFMQTTFAVLGHISKAKGRVTEDDIQLARSLMARMNLDEAHRQLAQKAFQLGKEIDFPLRQAIREFREACGQRNDLLRFFVEVQMQAAVQDGVLEQSEQQILFTIAETLGMSRSQFDQMLAMVAAAQRFRSGYYQQQENYQQSSYQRSQEQSYHRYSQQNRSGPTLDDAYSVLGVNANDDQTTVKRAYRKLMNEHHPDKLVAKGLPPEMMEVAKEKAQQIQAAYDLINKARGWR</sequence>
<comment type="domain">
    <text evidence="7">The transmembrane domain is a dimerization domain.</text>
</comment>
<dbReference type="InterPro" id="IPR036869">
    <property type="entry name" value="J_dom_sf"/>
</dbReference>
<dbReference type="GO" id="GO:0051087">
    <property type="term" value="F:protein-folding chaperone binding"/>
    <property type="evidence" value="ECO:0007669"/>
    <property type="project" value="InterPro"/>
</dbReference>
<evidence type="ECO:0000256" key="7">
    <source>
        <dbReference type="HAMAP-Rule" id="MF_01153"/>
    </source>
</evidence>
<comment type="function">
    <text evidence="7">Regulatory DnaK co-chaperone. Direct interaction between DnaK and DjlA is needed for the induction of the wcaABCDE operon, involved in the synthesis of a colanic acid polysaccharide capsule, possibly through activation of the RcsB/RcsC phosphotransfer signaling pathway. The colanic acid capsule may help the bacterium survive conditions outside the host.</text>
</comment>
<evidence type="ECO:0000256" key="5">
    <source>
        <dbReference type="ARBA" id="ARBA00023136"/>
    </source>
</evidence>
<organism evidence="11 12">
    <name type="scientific">Vespertiliibacter pulmonis</name>
    <dbReference type="NCBI Taxonomy" id="1443036"/>
    <lineage>
        <taxon>Bacteria</taxon>
        <taxon>Pseudomonadati</taxon>
        <taxon>Pseudomonadota</taxon>
        <taxon>Gammaproteobacteria</taxon>
        <taxon>Pasteurellales</taxon>
        <taxon>Pasteurellaceae</taxon>
        <taxon>Vespertiliibacter</taxon>
    </lineage>
</organism>
<dbReference type="OrthoDB" id="9782583at2"/>
<evidence type="ECO:0000256" key="1">
    <source>
        <dbReference type="ARBA" id="ARBA00022475"/>
    </source>
</evidence>
<dbReference type="InterPro" id="IPR029024">
    <property type="entry name" value="TerB-like"/>
</dbReference>
<dbReference type="InterPro" id="IPR050817">
    <property type="entry name" value="DjlA_DnaK_co-chaperone"/>
</dbReference>
<keyword evidence="4 7" id="KW-1133">Transmembrane helix</keyword>
<evidence type="ECO:0000256" key="4">
    <source>
        <dbReference type="ARBA" id="ARBA00022989"/>
    </source>
</evidence>
<feature type="topological domain" description="Cytoplasmic" evidence="7">
    <location>
        <begin position="32"/>
        <end position="290"/>
    </location>
</feature>
<name>A0A3N4WKQ2_9PAST</name>
<dbReference type="InterPro" id="IPR007791">
    <property type="entry name" value="DjlA_N"/>
</dbReference>
<feature type="transmembrane region" description="Helical" evidence="9">
    <location>
        <begin position="12"/>
        <end position="33"/>
    </location>
</feature>
<dbReference type="Proteomes" id="UP000281691">
    <property type="component" value="Unassembled WGS sequence"/>
</dbReference>
<dbReference type="PRINTS" id="PR00625">
    <property type="entry name" value="JDOMAIN"/>
</dbReference>
<dbReference type="PANTHER" id="PTHR24074">
    <property type="entry name" value="CO-CHAPERONE PROTEIN DJLA"/>
    <property type="match status" value="1"/>
</dbReference>
<keyword evidence="6 7" id="KW-0143">Chaperone</keyword>
<evidence type="ECO:0000256" key="9">
    <source>
        <dbReference type="SAM" id="Phobius"/>
    </source>
</evidence>
<dbReference type="Pfam" id="PF00226">
    <property type="entry name" value="DnaJ"/>
    <property type="match status" value="1"/>
</dbReference>
<dbReference type="PROSITE" id="PS50076">
    <property type="entry name" value="DNAJ_2"/>
    <property type="match status" value="1"/>
</dbReference>
<evidence type="ECO:0000259" key="10">
    <source>
        <dbReference type="PROSITE" id="PS50076"/>
    </source>
</evidence>
<dbReference type="CDD" id="cd07316">
    <property type="entry name" value="terB_like_DjlA"/>
    <property type="match status" value="1"/>
</dbReference>
<dbReference type="EMBL" id="RKQP01000001">
    <property type="protein sequence ID" value="RPE85694.1"/>
    <property type="molecule type" value="Genomic_DNA"/>
</dbReference>
<keyword evidence="12" id="KW-1185">Reference proteome</keyword>
<feature type="domain" description="J" evidence="10">
    <location>
        <begin position="224"/>
        <end position="290"/>
    </location>
</feature>
<evidence type="ECO:0000313" key="11">
    <source>
        <dbReference type="EMBL" id="RPE85694.1"/>
    </source>
</evidence>
<dbReference type="FunFam" id="1.10.287.110:FF:000011">
    <property type="entry name" value="Co-chaperone protein DjlA"/>
    <property type="match status" value="1"/>
</dbReference>
<dbReference type="CDD" id="cd06257">
    <property type="entry name" value="DnaJ"/>
    <property type="match status" value="1"/>
</dbReference>
<gene>
    <name evidence="7" type="primary">djlA</name>
    <name evidence="11" type="ORF">EDC46_0072</name>
</gene>
<dbReference type="Pfam" id="PF05099">
    <property type="entry name" value="TerB"/>
    <property type="match status" value="1"/>
</dbReference>
<dbReference type="Gene3D" id="1.10.287.110">
    <property type="entry name" value="DnaJ domain"/>
    <property type="match status" value="1"/>
</dbReference>
<feature type="region of interest" description="Disordered" evidence="8">
    <location>
        <begin position="196"/>
        <end position="223"/>
    </location>
</feature>
<comment type="subcellular location">
    <subcellularLocation>
        <location evidence="7">Cell inner membrane</location>
        <topology evidence="7">Single-pass type III membrane protein</topology>
    </subcellularLocation>
</comment>
<dbReference type="GO" id="GO:0005886">
    <property type="term" value="C:plasma membrane"/>
    <property type="evidence" value="ECO:0007669"/>
    <property type="project" value="UniProtKB-SubCell"/>
</dbReference>
<evidence type="ECO:0000313" key="12">
    <source>
        <dbReference type="Proteomes" id="UP000281691"/>
    </source>
</evidence>